<comment type="caution">
    <text evidence="4">The sequence shown here is derived from an EMBL/GenBank/DDBJ whole genome shotgun (WGS) entry which is preliminary data.</text>
</comment>
<dbReference type="PROSITE" id="PS51094">
    <property type="entry name" value="PTS_EIIA_TYPE_2"/>
    <property type="match status" value="1"/>
</dbReference>
<dbReference type="SUPFAM" id="SSF55804">
    <property type="entry name" value="Phoshotransferase/anion transport protein"/>
    <property type="match status" value="1"/>
</dbReference>
<keyword evidence="1" id="KW-0805">Transcription regulation</keyword>
<dbReference type="AlphaFoldDB" id="A0A1H9W9J8"/>
<evidence type="ECO:0000313" key="4">
    <source>
        <dbReference type="EMBL" id="SES30461.1"/>
    </source>
</evidence>
<evidence type="ECO:0000259" key="3">
    <source>
        <dbReference type="PROSITE" id="PS51094"/>
    </source>
</evidence>
<dbReference type="InterPro" id="IPR016152">
    <property type="entry name" value="PTrfase/Anion_transptr"/>
</dbReference>
<keyword evidence="2" id="KW-0804">Transcription</keyword>
<reference evidence="5" key="1">
    <citation type="submission" date="2016-10" db="EMBL/GenBank/DDBJ databases">
        <authorList>
            <person name="de Groot N.N."/>
        </authorList>
    </citation>
    <scope>NUCLEOTIDE SEQUENCE [LARGE SCALE GENOMIC DNA]</scope>
    <source>
        <strain evidence="5">10nlg</strain>
    </source>
</reference>
<accession>A0A1H9W9J8</accession>
<proteinExistence type="predicted"/>
<dbReference type="EMBL" id="FOGV01000030">
    <property type="protein sequence ID" value="SES30461.1"/>
    <property type="molecule type" value="Genomic_DNA"/>
</dbReference>
<dbReference type="STRING" id="1464123.SAMN05444126_1305"/>
<gene>
    <name evidence="4" type="ORF">SAMN05444126_1305</name>
</gene>
<feature type="domain" description="PTS EIIA type-2" evidence="3">
    <location>
        <begin position="492"/>
        <end position="632"/>
    </location>
</feature>
<dbReference type="SUPFAM" id="SSF46785">
    <property type="entry name" value="Winged helix' DNA-binding domain"/>
    <property type="match status" value="1"/>
</dbReference>
<dbReference type="Gene3D" id="3.40.930.10">
    <property type="entry name" value="Mannitol-specific EII, Chain A"/>
    <property type="match status" value="1"/>
</dbReference>
<dbReference type="PANTHER" id="PTHR30185">
    <property type="entry name" value="CRYPTIC BETA-GLUCOSIDE BGL OPERON ANTITERMINATOR"/>
    <property type="match status" value="1"/>
</dbReference>
<evidence type="ECO:0000256" key="1">
    <source>
        <dbReference type="ARBA" id="ARBA00023015"/>
    </source>
</evidence>
<dbReference type="InterPro" id="IPR007737">
    <property type="entry name" value="Mga_HTH"/>
</dbReference>
<keyword evidence="5" id="KW-1185">Reference proteome</keyword>
<dbReference type="PANTHER" id="PTHR30185:SF18">
    <property type="entry name" value="TRANSCRIPTIONAL REGULATOR MTLR"/>
    <property type="match status" value="1"/>
</dbReference>
<evidence type="ECO:0000313" key="5">
    <source>
        <dbReference type="Proteomes" id="UP000199318"/>
    </source>
</evidence>
<dbReference type="Proteomes" id="UP000199318">
    <property type="component" value="Unassembled WGS sequence"/>
</dbReference>
<dbReference type="InterPro" id="IPR050661">
    <property type="entry name" value="BglG_antiterminators"/>
</dbReference>
<dbReference type="InterPro" id="IPR036390">
    <property type="entry name" value="WH_DNA-bd_sf"/>
</dbReference>
<dbReference type="Pfam" id="PF05043">
    <property type="entry name" value="Mga"/>
    <property type="match status" value="1"/>
</dbReference>
<dbReference type="RefSeq" id="WP_093074515.1">
    <property type="nucleotide sequence ID" value="NZ_FOGV01000030.1"/>
</dbReference>
<protein>
    <submittedName>
        <fullName evidence="4">Mga helix-turn-helix domain-containing protein</fullName>
    </submittedName>
</protein>
<sequence length="632" mass="73510">MNARKRQLIQMILNGNAQFKLKDVENMFGVSERTLRYDVEEIAGWLKQFGHTLEHVSGQGMWKLTSNPDADDVKDIFEALNFYGRSMSVEERFLLIVHELIIQDDWLFLRQIAEELDVSKATVLQQMEQVETWTNEFQLVLERSRKGFRLQGTERHKRLALLSVMEKLEEAWDTVNPIPNLNWSELSLKDLEKTFTLLEDRLEQRANVTSFFRVWALHMQRTRSGDWLQGETASGMTVDSWFAELWQEMTEEFHLEHSEDEMVFAYLYLRATGGIYNTEVQSFQDDKLFQSFVEKMSSRMGLAGFTDEQLMDIYEEWVSFLTAKAHDIIYIHPLQKKIEEQYPFIIFHIQETLAEEMNTAEPVRRDSMTPLAICMAAIYEKSSFENERYQVWVVCPGGIAASRLLTVTLMKHFPQIEVKKTLAIAELRRANEWEKPDFVVSSVSLHDSPYAHVTVKPVMTKDDLMKVDNFINNSVRKNVSSLSSESDRSIEALIPRQRLAVIENAGSDQLEAIIDAGVGLLRDDQLVTERFLDDIHRTVFEKSYLYEIIPGLLFIHTDSENVLKPGFSLVQLKNPFVRDDKLHSQAVLFMATPDKHSHVPQLQYLYQLLMNEDRVAEMLHWSKLSQRGEEDE</sequence>
<dbReference type="CDD" id="cd05568">
    <property type="entry name" value="PTS_IIB_bgl_like"/>
    <property type="match status" value="1"/>
</dbReference>
<dbReference type="InterPro" id="IPR002178">
    <property type="entry name" value="PTS_EIIA_type-2_dom"/>
</dbReference>
<dbReference type="Pfam" id="PF00359">
    <property type="entry name" value="PTS_EIIA_2"/>
    <property type="match status" value="1"/>
</dbReference>
<dbReference type="OrthoDB" id="369398at2"/>
<name>A0A1H9W9J8_9BACI</name>
<evidence type="ECO:0000256" key="2">
    <source>
        <dbReference type="ARBA" id="ARBA00023163"/>
    </source>
</evidence>
<organism evidence="4 5">
    <name type="scientific">Salisediminibacterium halotolerans</name>
    <dbReference type="NCBI Taxonomy" id="517425"/>
    <lineage>
        <taxon>Bacteria</taxon>
        <taxon>Bacillati</taxon>
        <taxon>Bacillota</taxon>
        <taxon>Bacilli</taxon>
        <taxon>Bacillales</taxon>
        <taxon>Bacillaceae</taxon>
        <taxon>Salisediminibacterium</taxon>
    </lineage>
</organism>